<keyword evidence="2" id="KW-1185">Reference proteome</keyword>
<dbReference type="EMBL" id="UYRU01090335">
    <property type="protein sequence ID" value="VDN37141.1"/>
    <property type="molecule type" value="Genomic_DNA"/>
</dbReference>
<evidence type="ECO:0000313" key="2">
    <source>
        <dbReference type="Proteomes" id="UP000281553"/>
    </source>
</evidence>
<evidence type="ECO:0000313" key="1">
    <source>
        <dbReference type="EMBL" id="VDN37141.1"/>
    </source>
</evidence>
<name>A0A3P7P3J4_DIBLA</name>
<reference evidence="1 2" key="1">
    <citation type="submission" date="2018-11" db="EMBL/GenBank/DDBJ databases">
        <authorList>
            <consortium name="Pathogen Informatics"/>
        </authorList>
    </citation>
    <scope>NUCLEOTIDE SEQUENCE [LARGE SCALE GENOMIC DNA]</scope>
</reference>
<dbReference type="AlphaFoldDB" id="A0A3P7P3J4"/>
<accession>A0A3P7P3J4</accession>
<proteinExistence type="predicted"/>
<organism evidence="1 2">
    <name type="scientific">Dibothriocephalus latus</name>
    <name type="common">Fish tapeworm</name>
    <name type="synonym">Diphyllobothrium latum</name>
    <dbReference type="NCBI Taxonomy" id="60516"/>
    <lineage>
        <taxon>Eukaryota</taxon>
        <taxon>Metazoa</taxon>
        <taxon>Spiralia</taxon>
        <taxon>Lophotrochozoa</taxon>
        <taxon>Platyhelminthes</taxon>
        <taxon>Cestoda</taxon>
        <taxon>Eucestoda</taxon>
        <taxon>Diphyllobothriidea</taxon>
        <taxon>Diphyllobothriidae</taxon>
        <taxon>Dibothriocephalus</taxon>
    </lineage>
</organism>
<gene>
    <name evidence="1" type="ORF">DILT_LOCUS17241</name>
</gene>
<sequence>MDVVDFLTFASERFSNLQQFAHTGRELLARTQTWRSLPSKPPSNCDVVVIFGEDENVAKIAWLADILGTRVPELIITQTYHSRTRTYALYLACSHKK</sequence>
<dbReference type="Proteomes" id="UP000281553">
    <property type="component" value="Unassembled WGS sequence"/>
</dbReference>
<protein>
    <submittedName>
        <fullName evidence="1">Uncharacterized protein</fullName>
    </submittedName>
</protein>